<dbReference type="InParanoid" id="A0A409WD65"/>
<feature type="non-terminal residue" evidence="1">
    <location>
        <position position="108"/>
    </location>
</feature>
<evidence type="ECO:0000313" key="2">
    <source>
        <dbReference type="Proteomes" id="UP000284706"/>
    </source>
</evidence>
<organism evidence="1 2">
    <name type="scientific">Gymnopilus dilepis</name>
    <dbReference type="NCBI Taxonomy" id="231916"/>
    <lineage>
        <taxon>Eukaryota</taxon>
        <taxon>Fungi</taxon>
        <taxon>Dikarya</taxon>
        <taxon>Basidiomycota</taxon>
        <taxon>Agaricomycotina</taxon>
        <taxon>Agaricomycetes</taxon>
        <taxon>Agaricomycetidae</taxon>
        <taxon>Agaricales</taxon>
        <taxon>Agaricineae</taxon>
        <taxon>Hymenogastraceae</taxon>
        <taxon>Gymnopilus</taxon>
    </lineage>
</organism>
<accession>A0A409WD65</accession>
<gene>
    <name evidence="1" type="ORF">CVT26_013091</name>
</gene>
<reference evidence="1 2" key="1">
    <citation type="journal article" date="2018" name="Evol. Lett.">
        <title>Horizontal gene cluster transfer increased hallucinogenic mushroom diversity.</title>
        <authorList>
            <person name="Reynolds H.T."/>
            <person name="Vijayakumar V."/>
            <person name="Gluck-Thaler E."/>
            <person name="Korotkin H.B."/>
            <person name="Matheny P.B."/>
            <person name="Slot J.C."/>
        </authorList>
    </citation>
    <scope>NUCLEOTIDE SEQUENCE [LARGE SCALE GENOMIC DNA]</scope>
    <source>
        <strain evidence="1 2">SRW20</strain>
    </source>
</reference>
<sequence length="108" mass="11623">MISPLKSFRSIQSLAGQSYLIINSSQPPPNSLPSAPRISNLMPPTKAIKITYDLKIPSTVSSGNEPTQKTFEFPVQDSIDNDPDLSTAAGANVNDTKAYCTALRKALE</sequence>
<dbReference type="OrthoDB" id="2553859at2759"/>
<evidence type="ECO:0000313" key="1">
    <source>
        <dbReference type="EMBL" id="PPQ76426.1"/>
    </source>
</evidence>
<dbReference type="EMBL" id="NHYE01005161">
    <property type="protein sequence ID" value="PPQ76426.1"/>
    <property type="molecule type" value="Genomic_DNA"/>
</dbReference>
<keyword evidence="2" id="KW-1185">Reference proteome</keyword>
<dbReference type="AlphaFoldDB" id="A0A409WD65"/>
<dbReference type="Proteomes" id="UP000284706">
    <property type="component" value="Unassembled WGS sequence"/>
</dbReference>
<comment type="caution">
    <text evidence="1">The sequence shown here is derived from an EMBL/GenBank/DDBJ whole genome shotgun (WGS) entry which is preliminary data.</text>
</comment>
<protein>
    <submittedName>
        <fullName evidence="1">Uncharacterized protein</fullName>
    </submittedName>
</protein>
<proteinExistence type="predicted"/>
<name>A0A409WD65_9AGAR</name>